<evidence type="ECO:0000259" key="7">
    <source>
        <dbReference type="Pfam" id="PF06429"/>
    </source>
</evidence>
<evidence type="ECO:0000256" key="4">
    <source>
        <dbReference type="ARBA" id="ARBA00023143"/>
    </source>
</evidence>
<evidence type="ECO:0000313" key="8">
    <source>
        <dbReference type="EMBL" id="MCF4141585.1"/>
    </source>
</evidence>
<dbReference type="PANTHER" id="PTHR30435">
    <property type="entry name" value="FLAGELLAR PROTEIN"/>
    <property type="match status" value="1"/>
</dbReference>
<dbReference type="Proteomes" id="UP001200430">
    <property type="component" value="Unassembled WGS sequence"/>
</dbReference>
<keyword evidence="8" id="KW-0282">Flagellum</keyword>
<proteinExistence type="inferred from homology"/>
<comment type="subcellular location">
    <subcellularLocation>
        <location evidence="1 6">Bacterial flagellum basal body</location>
    </subcellularLocation>
</comment>
<gene>
    <name evidence="8" type="primary">flgC</name>
    <name evidence="8" type="ORF">L2W38_01970</name>
</gene>
<comment type="subunit">
    <text evidence="5 6">The basal body constitutes a major portion of the flagellar organelle and consists of four rings (L,P,S, and M) mounted on a central rod. The rod consists of about 26 subunits of FlgG in the distal portion, and FlgB, FlgC and FlgF are thought to build up the proximal portion of the rod with about 6 subunits each.</text>
</comment>
<evidence type="ECO:0000256" key="2">
    <source>
        <dbReference type="ARBA" id="ARBA00009677"/>
    </source>
</evidence>
<feature type="domain" description="Flagellar basal-body/hook protein C-terminal" evidence="7">
    <location>
        <begin position="92"/>
        <end position="131"/>
    </location>
</feature>
<dbReference type="InterPro" id="IPR006299">
    <property type="entry name" value="FlgC"/>
</dbReference>
<organism evidence="8 9">
    <name type="scientific">Dethiosulfovibrio marinus</name>
    <dbReference type="NCBI Taxonomy" id="133532"/>
    <lineage>
        <taxon>Bacteria</taxon>
        <taxon>Thermotogati</taxon>
        <taxon>Synergistota</taxon>
        <taxon>Synergistia</taxon>
        <taxon>Synergistales</taxon>
        <taxon>Dethiosulfovibrionaceae</taxon>
        <taxon>Dethiosulfovibrio</taxon>
    </lineage>
</organism>
<evidence type="ECO:0000256" key="1">
    <source>
        <dbReference type="ARBA" id="ARBA00004117"/>
    </source>
</evidence>
<reference evidence="8 9" key="1">
    <citation type="submission" date="2022-01" db="EMBL/GenBank/DDBJ databases">
        <title>Dethiosulfovibrio faecalis sp. nov., a novel proteolytic, non-sulfur-reducing bacterium isolated from a marine aquaculture solid waste bioreactor.</title>
        <authorList>
            <person name="Grabowski S."/>
            <person name="Apolinario E."/>
            <person name="Schneider N."/>
            <person name="Marshall C.W."/>
            <person name="Sowers K.R."/>
        </authorList>
    </citation>
    <scope>NUCLEOTIDE SEQUENCE [LARGE SCALE GENOMIC DNA]</scope>
    <source>
        <strain evidence="8 9">DSM 12537</strain>
    </source>
</reference>
<keyword evidence="8" id="KW-0966">Cell projection</keyword>
<protein>
    <recommendedName>
        <fullName evidence="3 6">Flagellar basal-body rod protein FlgC</fullName>
    </recommendedName>
</protein>
<keyword evidence="8" id="KW-0969">Cilium</keyword>
<dbReference type="NCBIfam" id="TIGR01395">
    <property type="entry name" value="FlgC"/>
    <property type="match status" value="1"/>
</dbReference>
<keyword evidence="9" id="KW-1185">Reference proteome</keyword>
<dbReference type="RefSeq" id="WP_005658992.1">
    <property type="nucleotide sequence ID" value="NZ_JAKGUD010000002.1"/>
</dbReference>
<evidence type="ECO:0000256" key="6">
    <source>
        <dbReference type="RuleBase" id="RU362062"/>
    </source>
</evidence>
<evidence type="ECO:0000313" key="9">
    <source>
        <dbReference type="Proteomes" id="UP001200430"/>
    </source>
</evidence>
<sequence length="140" mass="15252">MRVFKSIDVAASSLTAHRLWMDTISQNLANVNSSRTPEGGPYVRRVPVFQQILDEIGEDGKVKGGVKVVEIAKDTTTAPRLVYQPDHPDADQEGYVAMPNVSVVREMADMMVASRAYEANLAVTTSAKSMWTGALDILKG</sequence>
<evidence type="ECO:0000256" key="3">
    <source>
        <dbReference type="ARBA" id="ARBA00017941"/>
    </source>
</evidence>
<evidence type="ECO:0000256" key="5">
    <source>
        <dbReference type="ARBA" id="ARBA00025933"/>
    </source>
</evidence>
<comment type="caution">
    <text evidence="8">The sequence shown here is derived from an EMBL/GenBank/DDBJ whole genome shotgun (WGS) entry which is preliminary data.</text>
</comment>
<comment type="similarity">
    <text evidence="2">Belongs to the flagella basal body rod proteins family.</text>
</comment>
<name>A0ABS9EKA3_9BACT</name>
<accession>A0ABS9EKA3</accession>
<dbReference type="Pfam" id="PF06429">
    <property type="entry name" value="Flg_bbr_C"/>
    <property type="match status" value="1"/>
</dbReference>
<dbReference type="EMBL" id="JAKGUD010000002">
    <property type="protein sequence ID" value="MCF4141585.1"/>
    <property type="molecule type" value="Genomic_DNA"/>
</dbReference>
<dbReference type="InterPro" id="IPR010930">
    <property type="entry name" value="Flg_bb/hook_C_dom"/>
</dbReference>
<dbReference type="PANTHER" id="PTHR30435:SF2">
    <property type="entry name" value="FLAGELLAR BASAL-BODY ROD PROTEIN FLGC"/>
    <property type="match status" value="1"/>
</dbReference>
<keyword evidence="4 6" id="KW-0975">Bacterial flagellum</keyword>